<feature type="region of interest" description="Disordered" evidence="1">
    <location>
        <begin position="60"/>
        <end position="80"/>
    </location>
</feature>
<evidence type="ECO:0000256" key="1">
    <source>
        <dbReference type="SAM" id="MobiDB-lite"/>
    </source>
</evidence>
<dbReference type="AlphaFoldDB" id="A0A1I3W9J6"/>
<accession>A0A1I3W9J6</accession>
<feature type="transmembrane region" description="Helical" evidence="2">
    <location>
        <begin position="12"/>
        <end position="30"/>
    </location>
</feature>
<organism evidence="3 4">
    <name type="scientific">Streptomyces pini</name>
    <dbReference type="NCBI Taxonomy" id="1520580"/>
    <lineage>
        <taxon>Bacteria</taxon>
        <taxon>Bacillati</taxon>
        <taxon>Actinomycetota</taxon>
        <taxon>Actinomycetes</taxon>
        <taxon>Kitasatosporales</taxon>
        <taxon>Streptomycetaceae</taxon>
        <taxon>Streptomyces</taxon>
    </lineage>
</organism>
<dbReference type="NCBIfam" id="NF041681">
    <property type="entry name" value="HGxxPAAW"/>
    <property type="match status" value="1"/>
</dbReference>
<feature type="transmembrane region" description="Helical" evidence="2">
    <location>
        <begin position="36"/>
        <end position="55"/>
    </location>
</feature>
<keyword evidence="4" id="KW-1185">Reference proteome</keyword>
<dbReference type="OrthoDB" id="3872677at2"/>
<dbReference type="Pfam" id="PF20447">
    <property type="entry name" value="DUF6704"/>
    <property type="match status" value="1"/>
</dbReference>
<protein>
    <submittedName>
        <fullName evidence="3">Uncharacterized protein</fullName>
    </submittedName>
</protein>
<keyword evidence="2" id="KW-0472">Membrane</keyword>
<keyword evidence="2" id="KW-1133">Transmembrane helix</keyword>
<evidence type="ECO:0000313" key="4">
    <source>
        <dbReference type="Proteomes" id="UP000198928"/>
    </source>
</evidence>
<reference evidence="4" key="1">
    <citation type="submission" date="2016-10" db="EMBL/GenBank/DDBJ databases">
        <authorList>
            <person name="Varghese N."/>
            <person name="Submissions S."/>
        </authorList>
    </citation>
    <scope>NUCLEOTIDE SEQUENCE [LARGE SCALE GENOMIC DNA]</scope>
    <source>
        <strain evidence="4">PL19</strain>
    </source>
</reference>
<dbReference type="EMBL" id="FOSG01000003">
    <property type="protein sequence ID" value="SFK03873.1"/>
    <property type="molecule type" value="Genomic_DNA"/>
</dbReference>
<evidence type="ECO:0000256" key="2">
    <source>
        <dbReference type="SAM" id="Phobius"/>
    </source>
</evidence>
<dbReference type="InterPro" id="IPR046550">
    <property type="entry name" value="DUF6704"/>
</dbReference>
<dbReference type="RefSeq" id="WP_093848388.1">
    <property type="nucleotide sequence ID" value="NZ_FOSG01000003.1"/>
</dbReference>
<proteinExistence type="predicted"/>
<keyword evidence="2" id="KW-0812">Transmembrane</keyword>
<evidence type="ECO:0000313" key="3">
    <source>
        <dbReference type="EMBL" id="SFK03873.1"/>
    </source>
</evidence>
<feature type="compositionally biased region" description="Basic and acidic residues" evidence="1">
    <location>
        <begin position="64"/>
        <end position="80"/>
    </location>
</feature>
<gene>
    <name evidence="3" type="ORF">SAMN05192584_103192</name>
</gene>
<dbReference type="Proteomes" id="UP000198928">
    <property type="component" value="Unassembled WGS sequence"/>
</dbReference>
<name>A0A1I3W9J6_9ACTN</name>
<sequence length="80" mass="8586">MAGNNHGHTPAAWTGVTIAFIGFCVASVFTVMAEPVWFWVGVVITLLGGVVGLVMRSMGMGQPEESHGRRLDQSKERVEA</sequence>